<dbReference type="EMBL" id="OZ034829">
    <property type="protein sequence ID" value="CAL1685795.1"/>
    <property type="molecule type" value="Genomic_DNA"/>
</dbReference>
<keyword evidence="3" id="KW-1185">Reference proteome</keyword>
<evidence type="ECO:0000313" key="3">
    <source>
        <dbReference type="Proteomes" id="UP001497644"/>
    </source>
</evidence>
<reference evidence="2" key="1">
    <citation type="submission" date="2024-04" db="EMBL/GenBank/DDBJ databases">
        <authorList>
            <consortium name="Molecular Ecology Group"/>
        </authorList>
    </citation>
    <scope>NUCLEOTIDE SEQUENCE</scope>
</reference>
<dbReference type="AlphaFoldDB" id="A0AAV2P2B6"/>
<evidence type="ECO:0000313" key="2">
    <source>
        <dbReference type="EMBL" id="CAL1685795.1"/>
    </source>
</evidence>
<dbReference type="Proteomes" id="UP001497644">
    <property type="component" value="Chromosome 6"/>
</dbReference>
<feature type="compositionally biased region" description="Polar residues" evidence="1">
    <location>
        <begin position="1"/>
        <end position="12"/>
    </location>
</feature>
<name>A0AAV2P2B6_9HYME</name>
<gene>
    <name evidence="2" type="ORF">LPLAT_LOCUS11211</name>
</gene>
<feature type="region of interest" description="Disordered" evidence="1">
    <location>
        <begin position="1"/>
        <end position="29"/>
    </location>
</feature>
<proteinExistence type="predicted"/>
<protein>
    <submittedName>
        <fullName evidence="2">Uncharacterized protein</fullName>
    </submittedName>
</protein>
<organism evidence="2 3">
    <name type="scientific">Lasius platythorax</name>
    <dbReference type="NCBI Taxonomy" id="488582"/>
    <lineage>
        <taxon>Eukaryota</taxon>
        <taxon>Metazoa</taxon>
        <taxon>Ecdysozoa</taxon>
        <taxon>Arthropoda</taxon>
        <taxon>Hexapoda</taxon>
        <taxon>Insecta</taxon>
        <taxon>Pterygota</taxon>
        <taxon>Neoptera</taxon>
        <taxon>Endopterygota</taxon>
        <taxon>Hymenoptera</taxon>
        <taxon>Apocrita</taxon>
        <taxon>Aculeata</taxon>
        <taxon>Formicoidea</taxon>
        <taxon>Formicidae</taxon>
        <taxon>Formicinae</taxon>
        <taxon>Lasius</taxon>
        <taxon>Lasius</taxon>
    </lineage>
</organism>
<accession>A0AAV2P2B6</accession>
<sequence length="152" mass="17099">MHTLEPDSQSCAGLSPAKKHHQNTATSWPTPLEGDFDLPTIDIYVDGVSRILSSGADRNLAVKKNDLACKGAIVPDGVHCGNKSDNINTYATSSCRERSYRRFLRAFLQSLEPGYRRTKLSVHRMVTIAFRGFREGRLEHNRNICYENIVFT</sequence>
<evidence type="ECO:0000256" key="1">
    <source>
        <dbReference type="SAM" id="MobiDB-lite"/>
    </source>
</evidence>